<dbReference type="RefSeq" id="WP_236863009.1">
    <property type="nucleotide sequence ID" value="NZ_BAABAZ010000012.1"/>
</dbReference>
<accession>A0ABP8EMP7</accession>
<name>A0ABP8EMP7_9MICO</name>
<comment type="caution">
    <text evidence="1">The sequence shown here is derived from an EMBL/GenBank/DDBJ whole genome shotgun (WGS) entry which is preliminary data.</text>
</comment>
<gene>
    <name evidence="1" type="ORF">GCM10022261_27400</name>
</gene>
<reference evidence="2" key="1">
    <citation type="journal article" date="2019" name="Int. J. Syst. Evol. Microbiol.">
        <title>The Global Catalogue of Microorganisms (GCM) 10K type strain sequencing project: providing services to taxonomists for standard genome sequencing and annotation.</title>
        <authorList>
            <consortium name="The Broad Institute Genomics Platform"/>
            <consortium name="The Broad Institute Genome Sequencing Center for Infectious Disease"/>
            <person name="Wu L."/>
            <person name="Ma J."/>
        </authorList>
    </citation>
    <scope>NUCLEOTIDE SEQUENCE [LARGE SCALE GENOMIC DNA]</scope>
    <source>
        <strain evidence="2">JCM 17458</strain>
    </source>
</reference>
<sequence length="52" mass="5411">MKPGGNPAAAAGRLPTGQWQSRLEELRELPPAESLAAAEALLGELEKGLDSL</sequence>
<dbReference type="Proteomes" id="UP001501586">
    <property type="component" value="Unassembled WGS sequence"/>
</dbReference>
<protein>
    <submittedName>
        <fullName evidence="1">Uncharacterized protein</fullName>
    </submittedName>
</protein>
<keyword evidence="2" id="KW-1185">Reference proteome</keyword>
<dbReference type="EMBL" id="BAABAZ010000012">
    <property type="protein sequence ID" value="GAA4285209.1"/>
    <property type="molecule type" value="Genomic_DNA"/>
</dbReference>
<proteinExistence type="predicted"/>
<evidence type="ECO:0000313" key="1">
    <source>
        <dbReference type="EMBL" id="GAA4285209.1"/>
    </source>
</evidence>
<organism evidence="1 2">
    <name type="scientific">Brevibacterium daeguense</name>
    <dbReference type="NCBI Taxonomy" id="909936"/>
    <lineage>
        <taxon>Bacteria</taxon>
        <taxon>Bacillati</taxon>
        <taxon>Actinomycetota</taxon>
        <taxon>Actinomycetes</taxon>
        <taxon>Micrococcales</taxon>
        <taxon>Brevibacteriaceae</taxon>
        <taxon>Brevibacterium</taxon>
    </lineage>
</organism>
<evidence type="ECO:0000313" key="2">
    <source>
        <dbReference type="Proteomes" id="UP001501586"/>
    </source>
</evidence>